<protein>
    <submittedName>
        <fullName evidence="1">Uncharacterized protein</fullName>
    </submittedName>
</protein>
<comment type="caution">
    <text evidence="1">The sequence shown here is derived from an EMBL/GenBank/DDBJ whole genome shotgun (WGS) entry which is preliminary data.</text>
</comment>
<reference evidence="1" key="1">
    <citation type="journal article" date="2020" name="Fungal Divers.">
        <title>Resolving the Mortierellaceae phylogeny through synthesis of multi-gene phylogenetics and phylogenomics.</title>
        <authorList>
            <person name="Vandepol N."/>
            <person name="Liber J."/>
            <person name="Desiro A."/>
            <person name="Na H."/>
            <person name="Kennedy M."/>
            <person name="Barry K."/>
            <person name="Grigoriev I.V."/>
            <person name="Miller A.N."/>
            <person name="O'Donnell K."/>
            <person name="Stajich J.E."/>
            <person name="Bonito G."/>
        </authorList>
    </citation>
    <scope>NUCLEOTIDE SEQUENCE</scope>
    <source>
        <strain evidence="1">NVP60</strain>
    </source>
</reference>
<sequence length="102" mass="11022">DLHADIKEIANKFFAPGPVANFLAAFVRGEGDLPVTTGAIRGLPRAWRRAFGKPDETRPSLLFLDLPDPSRPDSASRNLASGSILDVVKENNRPLIPVFGVS</sequence>
<dbReference type="OrthoDB" id="2304312at2759"/>
<feature type="non-terminal residue" evidence="1">
    <location>
        <position position="102"/>
    </location>
</feature>
<dbReference type="Proteomes" id="UP000823405">
    <property type="component" value="Unassembled WGS sequence"/>
</dbReference>
<evidence type="ECO:0000313" key="1">
    <source>
        <dbReference type="EMBL" id="KAG0281897.1"/>
    </source>
</evidence>
<name>A0A9P6UEC5_9FUNG</name>
<dbReference type="EMBL" id="JAAAIN010004365">
    <property type="protein sequence ID" value="KAG0281897.1"/>
    <property type="molecule type" value="Genomic_DNA"/>
</dbReference>
<accession>A0A9P6UEC5</accession>
<gene>
    <name evidence="1" type="ORF">BGZ97_009207</name>
</gene>
<feature type="non-terminal residue" evidence="1">
    <location>
        <position position="1"/>
    </location>
</feature>
<dbReference type="AlphaFoldDB" id="A0A9P6UEC5"/>
<evidence type="ECO:0000313" key="2">
    <source>
        <dbReference type="Proteomes" id="UP000823405"/>
    </source>
</evidence>
<organism evidence="1 2">
    <name type="scientific">Linnemannia gamsii</name>
    <dbReference type="NCBI Taxonomy" id="64522"/>
    <lineage>
        <taxon>Eukaryota</taxon>
        <taxon>Fungi</taxon>
        <taxon>Fungi incertae sedis</taxon>
        <taxon>Mucoromycota</taxon>
        <taxon>Mortierellomycotina</taxon>
        <taxon>Mortierellomycetes</taxon>
        <taxon>Mortierellales</taxon>
        <taxon>Mortierellaceae</taxon>
        <taxon>Linnemannia</taxon>
    </lineage>
</organism>
<keyword evidence="2" id="KW-1185">Reference proteome</keyword>
<proteinExistence type="predicted"/>